<dbReference type="InterPro" id="IPR050482">
    <property type="entry name" value="Sensor_HK_TwoCompSys"/>
</dbReference>
<keyword evidence="14" id="KW-1185">Reference proteome</keyword>
<dbReference type="PANTHER" id="PTHR24421">
    <property type="entry name" value="NITRATE/NITRITE SENSOR PROTEIN NARX-RELATED"/>
    <property type="match status" value="1"/>
</dbReference>
<keyword evidence="10" id="KW-1133">Transmembrane helix</keyword>
<evidence type="ECO:0000256" key="2">
    <source>
        <dbReference type="ARBA" id="ARBA00012438"/>
    </source>
</evidence>
<dbReference type="EC" id="2.7.13.3" evidence="2"/>
<keyword evidence="5" id="KW-0547">Nucleotide-binding</keyword>
<evidence type="ECO:0000256" key="5">
    <source>
        <dbReference type="ARBA" id="ARBA00022741"/>
    </source>
</evidence>
<keyword evidence="3" id="KW-0597">Phosphoprotein</keyword>
<evidence type="ECO:0000256" key="3">
    <source>
        <dbReference type="ARBA" id="ARBA00022553"/>
    </source>
</evidence>
<name>A0ABP6WGS6_9PSEU</name>
<dbReference type="Pfam" id="PF07730">
    <property type="entry name" value="HisKA_3"/>
    <property type="match status" value="1"/>
</dbReference>
<keyword evidence="10" id="KW-0472">Membrane</keyword>
<comment type="caution">
    <text evidence="13">The sequence shown here is derived from an EMBL/GenBank/DDBJ whole genome shotgun (WGS) entry which is preliminary data.</text>
</comment>
<proteinExistence type="predicted"/>
<comment type="catalytic activity">
    <reaction evidence="1">
        <text>ATP + protein L-histidine = ADP + protein N-phospho-L-histidine.</text>
        <dbReference type="EC" id="2.7.13.3"/>
    </reaction>
</comment>
<dbReference type="SUPFAM" id="SSF55874">
    <property type="entry name" value="ATPase domain of HSP90 chaperone/DNA topoisomerase II/histidine kinase"/>
    <property type="match status" value="1"/>
</dbReference>
<organism evidence="13 14">
    <name type="scientific">Amycolatopsis ultiminotia</name>
    <dbReference type="NCBI Taxonomy" id="543629"/>
    <lineage>
        <taxon>Bacteria</taxon>
        <taxon>Bacillati</taxon>
        <taxon>Actinomycetota</taxon>
        <taxon>Actinomycetes</taxon>
        <taxon>Pseudonocardiales</taxon>
        <taxon>Pseudonocardiaceae</taxon>
        <taxon>Amycolatopsis</taxon>
    </lineage>
</organism>
<dbReference type="Pfam" id="PF02518">
    <property type="entry name" value="HATPase_c"/>
    <property type="match status" value="1"/>
</dbReference>
<feature type="coiled-coil region" evidence="9">
    <location>
        <begin position="146"/>
        <end position="173"/>
    </location>
</feature>
<evidence type="ECO:0000256" key="6">
    <source>
        <dbReference type="ARBA" id="ARBA00022777"/>
    </source>
</evidence>
<evidence type="ECO:0000256" key="1">
    <source>
        <dbReference type="ARBA" id="ARBA00000085"/>
    </source>
</evidence>
<evidence type="ECO:0000313" key="13">
    <source>
        <dbReference type="EMBL" id="GAA3549314.1"/>
    </source>
</evidence>
<dbReference type="Gene3D" id="1.20.5.1930">
    <property type="match status" value="1"/>
</dbReference>
<evidence type="ECO:0000256" key="8">
    <source>
        <dbReference type="ARBA" id="ARBA00023012"/>
    </source>
</evidence>
<evidence type="ECO:0000256" key="9">
    <source>
        <dbReference type="SAM" id="Coils"/>
    </source>
</evidence>
<evidence type="ECO:0000256" key="7">
    <source>
        <dbReference type="ARBA" id="ARBA00022840"/>
    </source>
</evidence>
<protein>
    <recommendedName>
        <fullName evidence="2">histidine kinase</fullName>
        <ecNumber evidence="2">2.7.13.3</ecNumber>
    </recommendedName>
</protein>
<evidence type="ECO:0000256" key="4">
    <source>
        <dbReference type="ARBA" id="ARBA00022679"/>
    </source>
</evidence>
<feature type="domain" description="Signal transduction histidine kinase subgroup 3 dimerisation and phosphoacceptor" evidence="12">
    <location>
        <begin position="171"/>
        <end position="234"/>
    </location>
</feature>
<reference evidence="14" key="1">
    <citation type="journal article" date="2019" name="Int. J. Syst. Evol. Microbiol.">
        <title>The Global Catalogue of Microorganisms (GCM) 10K type strain sequencing project: providing services to taxonomists for standard genome sequencing and annotation.</title>
        <authorList>
            <consortium name="The Broad Institute Genomics Platform"/>
            <consortium name="The Broad Institute Genome Sequencing Center for Infectious Disease"/>
            <person name="Wu L."/>
            <person name="Ma J."/>
        </authorList>
    </citation>
    <scope>NUCLEOTIDE SEQUENCE [LARGE SCALE GENOMIC DNA]</scope>
    <source>
        <strain evidence="14">JCM 16898</strain>
    </source>
</reference>
<dbReference type="InterPro" id="IPR036890">
    <property type="entry name" value="HATPase_C_sf"/>
</dbReference>
<sequence>MRAYGERVRNHLIDVALALGVTGLLVAEGLNGVRHTPFWPVAVGIVFVALLLRRRYPLGTMLVVTAVAVFTPTPLFPPFFTLYTVAALRGPKWPTAVAVLAELVLMFGFAPPHDLQGWRVAGFEIVLMVIVPALAGLWMYQRAALLGALRDRADQAERERDLLADRAVTAERRRIAREMHDVVAHRVSIVALQAGALSVRAPDEATGQLAEVIRESSSAALTELRDILQVLRDDSPESRALPAPTLTGVRELTTDLAAAGSPVRAELPDPLPEVSDQVGRAAYRIVQEALTNAAKHAPGTPIDVRLGTEEEALVVEVANPLAGSSGLPGAGYGVIGMRERVTLAGGSLRAGPDGAGSYRVRAVFPHAGGAEC</sequence>
<dbReference type="InterPro" id="IPR003594">
    <property type="entry name" value="HATPase_dom"/>
</dbReference>
<keyword evidence="4" id="KW-0808">Transferase</keyword>
<dbReference type="Gene3D" id="3.30.565.10">
    <property type="entry name" value="Histidine kinase-like ATPase, C-terminal domain"/>
    <property type="match status" value="1"/>
</dbReference>
<dbReference type="EMBL" id="BAAAZN010000007">
    <property type="protein sequence ID" value="GAA3549314.1"/>
    <property type="molecule type" value="Genomic_DNA"/>
</dbReference>
<gene>
    <name evidence="13" type="ORF">GCM10022222_36170</name>
</gene>
<dbReference type="Proteomes" id="UP001500689">
    <property type="component" value="Unassembled WGS sequence"/>
</dbReference>
<evidence type="ECO:0000313" key="14">
    <source>
        <dbReference type="Proteomes" id="UP001500689"/>
    </source>
</evidence>
<feature type="transmembrane region" description="Helical" evidence="10">
    <location>
        <begin position="36"/>
        <end position="52"/>
    </location>
</feature>
<accession>A0ABP6WGS6</accession>
<feature type="transmembrane region" description="Helical" evidence="10">
    <location>
        <begin position="122"/>
        <end position="140"/>
    </location>
</feature>
<dbReference type="InterPro" id="IPR011712">
    <property type="entry name" value="Sig_transdc_His_kin_sub3_dim/P"/>
</dbReference>
<dbReference type="GO" id="GO:0016301">
    <property type="term" value="F:kinase activity"/>
    <property type="evidence" value="ECO:0007669"/>
    <property type="project" value="UniProtKB-KW"/>
</dbReference>
<keyword evidence="10" id="KW-0812">Transmembrane</keyword>
<dbReference type="PANTHER" id="PTHR24421:SF10">
    <property type="entry name" value="NITRATE_NITRITE SENSOR PROTEIN NARQ"/>
    <property type="match status" value="1"/>
</dbReference>
<feature type="transmembrane region" description="Helical" evidence="10">
    <location>
        <begin position="12"/>
        <end position="30"/>
    </location>
</feature>
<dbReference type="CDD" id="cd16917">
    <property type="entry name" value="HATPase_UhpB-NarQ-NarX-like"/>
    <property type="match status" value="1"/>
</dbReference>
<evidence type="ECO:0000259" key="12">
    <source>
        <dbReference type="Pfam" id="PF07730"/>
    </source>
</evidence>
<evidence type="ECO:0000259" key="11">
    <source>
        <dbReference type="Pfam" id="PF02518"/>
    </source>
</evidence>
<feature type="domain" description="Histidine kinase/HSP90-like ATPase" evidence="11">
    <location>
        <begin position="280"/>
        <end position="365"/>
    </location>
</feature>
<feature type="transmembrane region" description="Helical" evidence="10">
    <location>
        <begin position="59"/>
        <end position="80"/>
    </location>
</feature>
<keyword evidence="7" id="KW-0067">ATP-binding</keyword>
<keyword evidence="6 13" id="KW-0418">Kinase</keyword>
<keyword evidence="8" id="KW-0902">Two-component regulatory system</keyword>
<evidence type="ECO:0000256" key="10">
    <source>
        <dbReference type="SAM" id="Phobius"/>
    </source>
</evidence>
<keyword evidence="9" id="KW-0175">Coiled coil</keyword>
<feature type="transmembrane region" description="Helical" evidence="10">
    <location>
        <begin position="92"/>
        <end position="110"/>
    </location>
</feature>